<keyword evidence="2" id="KW-1185">Reference proteome</keyword>
<dbReference type="Gene3D" id="3.80.10.10">
    <property type="entry name" value="Ribonuclease Inhibitor"/>
    <property type="match status" value="1"/>
</dbReference>
<evidence type="ECO:0008006" key="3">
    <source>
        <dbReference type="Google" id="ProtNLM"/>
    </source>
</evidence>
<organism evidence="1 2">
    <name type="scientific">Roridomyces roridus</name>
    <dbReference type="NCBI Taxonomy" id="1738132"/>
    <lineage>
        <taxon>Eukaryota</taxon>
        <taxon>Fungi</taxon>
        <taxon>Dikarya</taxon>
        <taxon>Basidiomycota</taxon>
        <taxon>Agaricomycotina</taxon>
        <taxon>Agaricomycetes</taxon>
        <taxon>Agaricomycetidae</taxon>
        <taxon>Agaricales</taxon>
        <taxon>Marasmiineae</taxon>
        <taxon>Mycenaceae</taxon>
        <taxon>Roridomyces</taxon>
    </lineage>
</organism>
<evidence type="ECO:0000313" key="2">
    <source>
        <dbReference type="Proteomes" id="UP001221142"/>
    </source>
</evidence>
<protein>
    <recommendedName>
        <fullName evidence="3">F-box domain-containing protein</fullName>
    </recommendedName>
</protein>
<dbReference type="Proteomes" id="UP001221142">
    <property type="component" value="Unassembled WGS sequence"/>
</dbReference>
<comment type="caution">
    <text evidence="1">The sequence shown here is derived from an EMBL/GenBank/DDBJ whole genome shotgun (WGS) entry which is preliminary data.</text>
</comment>
<dbReference type="EMBL" id="JARKIF010000013">
    <property type="protein sequence ID" value="KAJ7624539.1"/>
    <property type="molecule type" value="Genomic_DNA"/>
</dbReference>
<gene>
    <name evidence="1" type="ORF">FB45DRAFT_1086317</name>
</gene>
<accession>A0AAD7BLN1</accession>
<dbReference type="AlphaFoldDB" id="A0AAD7BLN1"/>
<evidence type="ECO:0000313" key="1">
    <source>
        <dbReference type="EMBL" id="KAJ7624539.1"/>
    </source>
</evidence>
<reference evidence="1" key="1">
    <citation type="submission" date="2023-03" db="EMBL/GenBank/DDBJ databases">
        <title>Massive genome expansion in bonnet fungi (Mycena s.s.) driven by repeated elements and novel gene families across ecological guilds.</title>
        <authorList>
            <consortium name="Lawrence Berkeley National Laboratory"/>
            <person name="Harder C.B."/>
            <person name="Miyauchi S."/>
            <person name="Viragh M."/>
            <person name="Kuo A."/>
            <person name="Thoen E."/>
            <person name="Andreopoulos B."/>
            <person name="Lu D."/>
            <person name="Skrede I."/>
            <person name="Drula E."/>
            <person name="Henrissat B."/>
            <person name="Morin E."/>
            <person name="Kohler A."/>
            <person name="Barry K."/>
            <person name="LaButti K."/>
            <person name="Morin E."/>
            <person name="Salamov A."/>
            <person name="Lipzen A."/>
            <person name="Mereny Z."/>
            <person name="Hegedus B."/>
            <person name="Baldrian P."/>
            <person name="Stursova M."/>
            <person name="Weitz H."/>
            <person name="Taylor A."/>
            <person name="Grigoriev I.V."/>
            <person name="Nagy L.G."/>
            <person name="Martin F."/>
            <person name="Kauserud H."/>
        </authorList>
    </citation>
    <scope>NUCLEOTIDE SEQUENCE</scope>
    <source>
        <strain evidence="1">9284</strain>
    </source>
</reference>
<sequence length="429" mass="47906">MGRTWASPCNPLLIASVCRQWREIALALKPIWSKFEVSTDSAAPSPVGTFFEYWLPRAGTHPLEVSLFYADHSAVLTLLQPYLAQLETLECVAEDRIGFPNELLQGKIPNLRSLRLTCEKEITELITTFVDCPQLRELCLFSLPSAGMVGLAMPWDRLTRLDLIEMSLEESLSILRQTPALQTLAANGRNPTQEFSRATTFMCLPQLHTLNLNHFHRSLHVLEYCQPRLLAHLTLPALTHIEFPLDPRPQSSYIIGITDPGLLATFVARSKCTLRSITLYTPSCGEAVGCLQAAGWTVTDVNLRNVSRNTGNLGYLLDHMRDTVVFVPNLTSLSINPCLGAIEIPFGWLASVLAMRRDKLKRFELVIAGQRTDSIVRRPSLVQKEDGGLDALWALKRDGVRIDIRGLHNITETVDPLAVYPPMPPPHDD</sequence>
<proteinExistence type="predicted"/>
<dbReference type="InterPro" id="IPR032675">
    <property type="entry name" value="LRR_dom_sf"/>
</dbReference>
<name>A0AAD7BLN1_9AGAR</name>
<dbReference type="SUPFAM" id="SSF52047">
    <property type="entry name" value="RNI-like"/>
    <property type="match status" value="1"/>
</dbReference>